<evidence type="ECO:0000313" key="2">
    <source>
        <dbReference type="Proteomes" id="UP000077242"/>
    </source>
</evidence>
<organism evidence="1 2">
    <name type="scientific">Pseudomonas monteilii</name>
    <dbReference type="NCBI Taxonomy" id="76759"/>
    <lineage>
        <taxon>Bacteria</taxon>
        <taxon>Pseudomonadati</taxon>
        <taxon>Pseudomonadota</taxon>
        <taxon>Gammaproteobacteria</taxon>
        <taxon>Pseudomonadales</taxon>
        <taxon>Pseudomonadaceae</taxon>
        <taxon>Pseudomonas</taxon>
    </lineage>
</organism>
<dbReference type="Proteomes" id="UP000077242">
    <property type="component" value="Unassembled WGS sequence"/>
</dbReference>
<name>A0AAP7FM20_9PSED</name>
<dbReference type="EMBL" id="LSTU01000032">
    <property type="protein sequence ID" value="OAH50020.1"/>
    <property type="molecule type" value="Genomic_DNA"/>
</dbReference>
<comment type="caution">
    <text evidence="1">The sequence shown here is derived from an EMBL/GenBank/DDBJ whole genome shotgun (WGS) entry which is preliminary data.</text>
</comment>
<dbReference type="AlphaFoldDB" id="A0AAP7FM20"/>
<protein>
    <submittedName>
        <fullName evidence="1">Uncharacterized protein</fullName>
    </submittedName>
</protein>
<proteinExistence type="predicted"/>
<gene>
    <name evidence="1" type="ORF">AYJ70_15865</name>
</gene>
<reference evidence="2" key="1">
    <citation type="submission" date="2016-02" db="EMBL/GenBank/DDBJ databases">
        <title>Dietzia cinnamea strain CD11_5 genome sequencing and assembly.</title>
        <authorList>
            <person name="Kaur G."/>
            <person name="Nair G.R."/>
            <person name="Mayilraj S."/>
        </authorList>
    </citation>
    <scope>NUCLEOTIDE SEQUENCE [LARGE SCALE GENOMIC DNA]</scope>
    <source>
        <strain evidence="2">CD10_2</strain>
    </source>
</reference>
<accession>A0AAP7FM20</accession>
<sequence>MTGKYGRIYGVYAKNFDKWIYGKHFTLPNREEMVIDTSAYKNVIVRREVKFPIVLSDAFEEFMKSPPDENWRLWSSSNM</sequence>
<evidence type="ECO:0000313" key="1">
    <source>
        <dbReference type="EMBL" id="OAH50020.1"/>
    </source>
</evidence>